<keyword evidence="5 8" id="KW-0808">Transferase</keyword>
<dbReference type="GO" id="GO:0006164">
    <property type="term" value="P:purine nucleotide biosynthetic process"/>
    <property type="evidence" value="ECO:0007669"/>
    <property type="project" value="UniProtKB-KW"/>
</dbReference>
<feature type="binding site" evidence="10">
    <location>
        <position position="377"/>
    </location>
    <ligand>
        <name>Mg(2+)</name>
        <dbReference type="ChEBI" id="CHEBI:18420"/>
    </ligand>
</feature>
<dbReference type="InterPro" id="IPR005854">
    <property type="entry name" value="PurF"/>
</dbReference>
<gene>
    <name evidence="12" type="ORF">DASB73_016530</name>
</gene>
<comment type="caution">
    <text evidence="12">The sequence shown here is derived from an EMBL/GenBank/DDBJ whole genome shotgun (WGS) entry which is preliminary data.</text>
</comment>
<keyword evidence="13" id="KW-1185">Reference proteome</keyword>
<dbReference type="Pfam" id="PF13522">
    <property type="entry name" value="GATase_6"/>
    <property type="match status" value="1"/>
</dbReference>
<dbReference type="Gene3D" id="3.60.20.10">
    <property type="entry name" value="Glutamine Phosphoribosylpyrophosphate, subunit 1, domain 1"/>
    <property type="match status" value="1"/>
</dbReference>
<feature type="binding site" evidence="10">
    <location>
        <position position="315"/>
    </location>
    <ligand>
        <name>Mg(2+)</name>
        <dbReference type="ChEBI" id="CHEBI:18420"/>
    </ligand>
</feature>
<dbReference type="Gene3D" id="3.40.50.2020">
    <property type="match status" value="1"/>
</dbReference>
<dbReference type="PIRSF" id="PIRSF000485">
    <property type="entry name" value="Amd_phspho_trans"/>
    <property type="match status" value="1"/>
</dbReference>
<evidence type="ECO:0000256" key="5">
    <source>
        <dbReference type="ARBA" id="ARBA00022679"/>
    </source>
</evidence>
<dbReference type="EC" id="2.4.2.14" evidence="3 8"/>
<dbReference type="GO" id="GO:0009113">
    <property type="term" value="P:purine nucleobase biosynthetic process"/>
    <property type="evidence" value="ECO:0007669"/>
    <property type="project" value="InterPro"/>
</dbReference>
<dbReference type="GO" id="GO:0004044">
    <property type="term" value="F:amidophosphoribosyltransferase activity"/>
    <property type="evidence" value="ECO:0007669"/>
    <property type="project" value="UniProtKB-EC"/>
</dbReference>
<dbReference type="PANTHER" id="PTHR11907">
    <property type="entry name" value="AMIDOPHOSPHORIBOSYLTRANSFERASE"/>
    <property type="match status" value="1"/>
</dbReference>
<dbReference type="SUPFAM" id="SSF56235">
    <property type="entry name" value="N-terminal nucleophile aminohydrolases (Ntn hydrolases)"/>
    <property type="match status" value="1"/>
</dbReference>
<dbReference type="CDD" id="cd06223">
    <property type="entry name" value="PRTases_typeI"/>
    <property type="match status" value="1"/>
</dbReference>
<keyword evidence="4 8" id="KW-0328">Glycosyltransferase</keyword>
<dbReference type="SUPFAM" id="SSF53271">
    <property type="entry name" value="PRTase-like"/>
    <property type="match status" value="1"/>
</dbReference>
<dbReference type="InterPro" id="IPR000836">
    <property type="entry name" value="PRTase_dom"/>
</dbReference>
<keyword evidence="6 8" id="KW-0658">Purine biosynthesis</keyword>
<keyword evidence="7" id="KW-0315">Glutamine amidotransferase</keyword>
<dbReference type="InterPro" id="IPR035584">
    <property type="entry name" value="PurF_N"/>
</dbReference>
<accession>A0AAV5RGP5</accession>
<evidence type="ECO:0000256" key="9">
    <source>
        <dbReference type="PIRSR" id="PIRSR000485-1"/>
    </source>
</evidence>
<protein>
    <recommendedName>
        <fullName evidence="3 8">Amidophosphoribosyltransferase</fullName>
        <shortName evidence="8">ATase</shortName>
        <ecNumber evidence="3 8">2.4.2.14</ecNumber>
    </recommendedName>
    <alternativeName>
        <fullName evidence="8">Glutamine phosphoribosylpyrophosphate amidotransferase</fullName>
    </alternativeName>
</protein>
<sequence length="523" mass="57616">MCGILGLVLANPNESAAPEILEGCHYLQHRGQDACGIMTCEPRGRLYQCKGNGMVRDVFTPNRTKNLFGNMGIGHLRYPTAGTSANSEAQPFYVNSPYGLSIAHNGNLTNTNALKKYVDEVVHRHINTDSDSELLLNVMAAKLQEFNKRRINPEDIVEALKGVYGLVEGAFACTLMIAGYGVVGFRDANGIRPLVYGERLSESGMDYMFASENIALEARGFTNIKDVLPGQAVIITKSMGAVPIISQIVPAVSYSPCIFEYVYFARPDSVIDGISVYRSRIEMGTALGRRIREDLGGSNEDVRKLIDVVIPVPDTSNPSALSTATELGLPYREGFVKNRYVGRTFIMPNQSERRSSVRRKLNANKFEFHGKSVLLVDDSIVRGTTSFEIVAMAKEAGAKKVYLASCSPPIRYNHIYGIDLADSKALVAHNKEIEDVRAALSCDGLFYQTVEDLVTSCKKAALDPNNLPITQFEIGVFNGHYITGIDEKHLKNLDKEKKMFIDDKLKPAKSESDLNIYNSGSEQ</sequence>
<dbReference type="InterPro" id="IPR017932">
    <property type="entry name" value="GATase_2_dom"/>
</dbReference>
<evidence type="ECO:0000259" key="11">
    <source>
        <dbReference type="PROSITE" id="PS51278"/>
    </source>
</evidence>
<keyword evidence="10" id="KW-0460">Magnesium</keyword>
<comment type="pathway">
    <text evidence="1 8">Purine metabolism; IMP biosynthesis via de novo pathway; N(1)-(5-phospho-D-ribosyl)glycinamide from 5-phospho-alpha-D-ribose 1-diphosphate: step 1/2.</text>
</comment>
<evidence type="ECO:0000256" key="8">
    <source>
        <dbReference type="PIRNR" id="PIRNR000485"/>
    </source>
</evidence>
<comment type="similarity">
    <text evidence="2 8">In the C-terminal section; belongs to the purine/pyrimidine phosphoribosyltransferase family.</text>
</comment>
<dbReference type="EMBL" id="BTGC01000003">
    <property type="protein sequence ID" value="GMM50695.1"/>
    <property type="molecule type" value="Genomic_DNA"/>
</dbReference>
<keyword evidence="10" id="KW-0479">Metal-binding</keyword>
<dbReference type="HAMAP" id="MF_01931">
    <property type="entry name" value="PurF"/>
    <property type="match status" value="1"/>
</dbReference>
<evidence type="ECO:0000256" key="3">
    <source>
        <dbReference type="ARBA" id="ARBA00011941"/>
    </source>
</evidence>
<dbReference type="AlphaFoldDB" id="A0AAV5RGP5"/>
<comment type="cofactor">
    <cofactor evidence="10">
        <name>Mg(2+)</name>
        <dbReference type="ChEBI" id="CHEBI:18420"/>
    </cofactor>
    <text evidence="10">Binds 1 Mg(2+) ion per subunit.</text>
</comment>
<evidence type="ECO:0000256" key="2">
    <source>
        <dbReference type="ARBA" id="ARBA00010138"/>
    </source>
</evidence>
<evidence type="ECO:0000256" key="10">
    <source>
        <dbReference type="PIRSR" id="PIRSR000485-2"/>
    </source>
</evidence>
<dbReference type="PROSITE" id="PS51278">
    <property type="entry name" value="GATASE_TYPE_2"/>
    <property type="match status" value="1"/>
</dbReference>
<evidence type="ECO:0000256" key="1">
    <source>
        <dbReference type="ARBA" id="ARBA00005209"/>
    </source>
</evidence>
<comment type="catalytic activity">
    <reaction evidence="8">
        <text>5-phospho-beta-D-ribosylamine + L-glutamate + diphosphate = 5-phospho-alpha-D-ribose 1-diphosphate + L-glutamine + H2O</text>
        <dbReference type="Rhea" id="RHEA:14905"/>
        <dbReference type="ChEBI" id="CHEBI:15377"/>
        <dbReference type="ChEBI" id="CHEBI:29985"/>
        <dbReference type="ChEBI" id="CHEBI:33019"/>
        <dbReference type="ChEBI" id="CHEBI:58017"/>
        <dbReference type="ChEBI" id="CHEBI:58359"/>
        <dbReference type="ChEBI" id="CHEBI:58681"/>
        <dbReference type="EC" id="2.4.2.14"/>
    </reaction>
</comment>
<evidence type="ECO:0000313" key="12">
    <source>
        <dbReference type="EMBL" id="GMM50695.1"/>
    </source>
</evidence>
<proteinExistence type="inferred from homology"/>
<name>A0AAV5RGP5_STABA</name>
<evidence type="ECO:0000256" key="7">
    <source>
        <dbReference type="ARBA" id="ARBA00022962"/>
    </source>
</evidence>
<feature type="domain" description="Glutamine amidotransferase type-2" evidence="11">
    <location>
        <begin position="2"/>
        <end position="238"/>
    </location>
</feature>
<feature type="binding site" evidence="10">
    <location>
        <position position="378"/>
    </location>
    <ligand>
        <name>Mg(2+)</name>
        <dbReference type="ChEBI" id="CHEBI:18420"/>
    </ligand>
</feature>
<organism evidence="12 13">
    <name type="scientific">Starmerella bacillaris</name>
    <name type="common">Yeast</name>
    <name type="synonym">Candida zemplinina</name>
    <dbReference type="NCBI Taxonomy" id="1247836"/>
    <lineage>
        <taxon>Eukaryota</taxon>
        <taxon>Fungi</taxon>
        <taxon>Dikarya</taxon>
        <taxon>Ascomycota</taxon>
        <taxon>Saccharomycotina</taxon>
        <taxon>Dipodascomycetes</taxon>
        <taxon>Dipodascales</taxon>
        <taxon>Trichomonascaceae</taxon>
        <taxon>Starmerella</taxon>
    </lineage>
</organism>
<dbReference type="GO" id="GO:0046872">
    <property type="term" value="F:metal ion binding"/>
    <property type="evidence" value="ECO:0007669"/>
    <property type="project" value="UniProtKB-KW"/>
</dbReference>
<reference evidence="12 13" key="1">
    <citation type="journal article" date="2023" name="Elife">
        <title>Identification of key yeast species and microbe-microbe interactions impacting larval growth of Drosophila in the wild.</title>
        <authorList>
            <person name="Mure A."/>
            <person name="Sugiura Y."/>
            <person name="Maeda R."/>
            <person name="Honda K."/>
            <person name="Sakurai N."/>
            <person name="Takahashi Y."/>
            <person name="Watada M."/>
            <person name="Katoh T."/>
            <person name="Gotoh A."/>
            <person name="Gotoh Y."/>
            <person name="Taniguchi I."/>
            <person name="Nakamura K."/>
            <person name="Hayashi T."/>
            <person name="Katayama T."/>
            <person name="Uemura T."/>
            <person name="Hattori Y."/>
        </authorList>
    </citation>
    <scope>NUCLEOTIDE SEQUENCE [LARGE SCALE GENOMIC DNA]</scope>
    <source>
        <strain evidence="12 13">SB-73</strain>
    </source>
</reference>
<dbReference type="NCBIfam" id="TIGR01134">
    <property type="entry name" value="purF"/>
    <property type="match status" value="1"/>
</dbReference>
<feature type="active site" description="Nucleophile" evidence="9">
    <location>
        <position position="2"/>
    </location>
</feature>
<evidence type="ECO:0000256" key="4">
    <source>
        <dbReference type="ARBA" id="ARBA00022676"/>
    </source>
</evidence>
<evidence type="ECO:0000313" key="13">
    <source>
        <dbReference type="Proteomes" id="UP001362899"/>
    </source>
</evidence>
<evidence type="ECO:0000256" key="6">
    <source>
        <dbReference type="ARBA" id="ARBA00022755"/>
    </source>
</evidence>
<dbReference type="Proteomes" id="UP001362899">
    <property type="component" value="Unassembled WGS sequence"/>
</dbReference>
<dbReference type="InterPro" id="IPR029057">
    <property type="entry name" value="PRTase-like"/>
</dbReference>
<dbReference type="InterPro" id="IPR029055">
    <property type="entry name" value="Ntn_hydrolases_N"/>
</dbReference>
<dbReference type="CDD" id="cd00715">
    <property type="entry name" value="GPATase_N"/>
    <property type="match status" value="1"/>
</dbReference>